<organism evidence="1 2">
    <name type="scientific">Daphnia magna</name>
    <dbReference type="NCBI Taxonomy" id="35525"/>
    <lineage>
        <taxon>Eukaryota</taxon>
        <taxon>Metazoa</taxon>
        <taxon>Ecdysozoa</taxon>
        <taxon>Arthropoda</taxon>
        <taxon>Crustacea</taxon>
        <taxon>Branchiopoda</taxon>
        <taxon>Diplostraca</taxon>
        <taxon>Cladocera</taxon>
        <taxon>Anomopoda</taxon>
        <taxon>Daphniidae</taxon>
        <taxon>Daphnia</taxon>
    </lineage>
</organism>
<dbReference type="PROSITE" id="PS51257">
    <property type="entry name" value="PROKAR_LIPOPROTEIN"/>
    <property type="match status" value="1"/>
</dbReference>
<gene>
    <name evidence="1" type="ORF">OUZ56_030682</name>
</gene>
<dbReference type="Proteomes" id="UP001234178">
    <property type="component" value="Unassembled WGS sequence"/>
</dbReference>
<protein>
    <submittedName>
        <fullName evidence="1">Uncharacterized protein</fullName>
    </submittedName>
</protein>
<sequence length="136" mass="14916">MDLKTISLELPIFGQQITMPSSSSISCKIDHQYYKFCLLRFIVAPSAPRPSSSSPRPSSVFASPVIVFASPVIVFASPVTPSYPSLPHPSPGLRLTRRPVFASPVSRFSPHPSPGLRLLVAPSSPLLRNIWYRCIL</sequence>
<evidence type="ECO:0000313" key="2">
    <source>
        <dbReference type="Proteomes" id="UP001234178"/>
    </source>
</evidence>
<dbReference type="EMBL" id="JAOYFB010000005">
    <property type="protein sequence ID" value="KAK4015708.1"/>
    <property type="molecule type" value="Genomic_DNA"/>
</dbReference>
<reference evidence="1 2" key="1">
    <citation type="journal article" date="2023" name="Nucleic Acids Res.">
        <title>The hologenome of Daphnia magna reveals possible DNA methylation and microbiome-mediated evolution of the host genome.</title>
        <authorList>
            <person name="Chaturvedi A."/>
            <person name="Li X."/>
            <person name="Dhandapani V."/>
            <person name="Marshall H."/>
            <person name="Kissane S."/>
            <person name="Cuenca-Cambronero M."/>
            <person name="Asole G."/>
            <person name="Calvet F."/>
            <person name="Ruiz-Romero M."/>
            <person name="Marangio P."/>
            <person name="Guigo R."/>
            <person name="Rago D."/>
            <person name="Mirbahai L."/>
            <person name="Eastwood N."/>
            <person name="Colbourne J.K."/>
            <person name="Zhou J."/>
            <person name="Mallon E."/>
            <person name="Orsini L."/>
        </authorList>
    </citation>
    <scope>NUCLEOTIDE SEQUENCE [LARGE SCALE GENOMIC DNA]</scope>
    <source>
        <strain evidence="1">LRV0_1</strain>
    </source>
</reference>
<keyword evidence="2" id="KW-1185">Reference proteome</keyword>
<proteinExistence type="predicted"/>
<accession>A0ABQ9ZS02</accession>
<evidence type="ECO:0000313" key="1">
    <source>
        <dbReference type="EMBL" id="KAK4015708.1"/>
    </source>
</evidence>
<comment type="caution">
    <text evidence="1">The sequence shown here is derived from an EMBL/GenBank/DDBJ whole genome shotgun (WGS) entry which is preliminary data.</text>
</comment>
<name>A0ABQ9ZS02_9CRUS</name>